<feature type="region of interest" description="Disordered" evidence="9">
    <location>
        <begin position="220"/>
        <end position="241"/>
    </location>
</feature>
<evidence type="ECO:0000313" key="11">
    <source>
        <dbReference type="Proteomes" id="UP001201163"/>
    </source>
</evidence>
<feature type="compositionally biased region" description="Pro residues" evidence="9">
    <location>
        <begin position="231"/>
        <end position="241"/>
    </location>
</feature>
<evidence type="ECO:0000256" key="3">
    <source>
        <dbReference type="ARBA" id="ARBA00006922"/>
    </source>
</evidence>
<evidence type="ECO:0000256" key="8">
    <source>
        <dbReference type="ARBA" id="ARBA00023242"/>
    </source>
</evidence>
<dbReference type="AlphaFoldDB" id="A0AAD4LEQ4"/>
<feature type="region of interest" description="Disordered" evidence="9">
    <location>
        <begin position="370"/>
        <end position="409"/>
    </location>
</feature>
<feature type="compositionally biased region" description="Polar residues" evidence="9">
    <location>
        <begin position="72"/>
        <end position="98"/>
    </location>
</feature>
<comment type="caution">
    <text evidence="10">The sequence shown here is derived from an EMBL/GenBank/DDBJ whole genome shotgun (WGS) entry which is preliminary data.</text>
</comment>
<feature type="region of interest" description="Disordered" evidence="9">
    <location>
        <begin position="64"/>
        <end position="170"/>
    </location>
</feature>
<organism evidence="10 11">
    <name type="scientific">Lactarius akahatsu</name>
    <dbReference type="NCBI Taxonomy" id="416441"/>
    <lineage>
        <taxon>Eukaryota</taxon>
        <taxon>Fungi</taxon>
        <taxon>Dikarya</taxon>
        <taxon>Basidiomycota</taxon>
        <taxon>Agaricomycotina</taxon>
        <taxon>Agaricomycetes</taxon>
        <taxon>Russulales</taxon>
        <taxon>Russulaceae</taxon>
        <taxon>Lactarius</taxon>
    </lineage>
</organism>
<feature type="compositionally biased region" description="Pro residues" evidence="9">
    <location>
        <begin position="104"/>
        <end position="129"/>
    </location>
</feature>
<proteinExistence type="inferred from homology"/>
<keyword evidence="4" id="KW-0963">Cytoplasm</keyword>
<evidence type="ECO:0000256" key="7">
    <source>
        <dbReference type="ARBA" id="ARBA00023163"/>
    </source>
</evidence>
<name>A0AAD4LEQ4_9AGAM</name>
<dbReference type="Pfam" id="PF08528">
    <property type="entry name" value="Whi5"/>
    <property type="match status" value="1"/>
</dbReference>
<keyword evidence="6" id="KW-0805">Transcription regulation</keyword>
<gene>
    <name evidence="10" type="ORF">EDB92DRAFT_1862987</name>
</gene>
<evidence type="ECO:0000256" key="9">
    <source>
        <dbReference type="SAM" id="MobiDB-lite"/>
    </source>
</evidence>
<comment type="subcellular location">
    <subcellularLocation>
        <location evidence="2">Cytoplasm</location>
    </subcellularLocation>
    <subcellularLocation>
        <location evidence="1">Nucleus</location>
    </subcellularLocation>
</comment>
<dbReference type="Proteomes" id="UP001201163">
    <property type="component" value="Unassembled WGS sequence"/>
</dbReference>
<evidence type="ECO:0000256" key="5">
    <source>
        <dbReference type="ARBA" id="ARBA00022491"/>
    </source>
</evidence>
<feature type="compositionally biased region" description="Low complexity" evidence="9">
    <location>
        <begin position="311"/>
        <end position="320"/>
    </location>
</feature>
<accession>A0AAD4LEQ4</accession>
<feature type="compositionally biased region" description="Low complexity" evidence="9">
    <location>
        <begin position="380"/>
        <end position="401"/>
    </location>
</feature>
<sequence length="409" mass="41489">MVSTSSPQPDNDTKRQRLTLEKAKVVNLSKQLQIRLQYARLKVEHGWQRQSLNEVENLYFHHSTLKGKSKARSVSTTVASPFTPSTTNGSSPKKTSVDSFPEPRQGPPPIVPVPSPPLAVVVSPPPTTTPPLAQSTGTPSPPDYSSPTVEGPSSRTPGTTPAPAPASFPPSVLSAFSQNYTVSQRAATMDFSTLSPFVSPSPFATPSASLAAPSSFVAPAPFPPQQTLAYPPSPFAPPPPSPAAIAVAHFPQPVVMQASGTSIPLSSFPAPVPQPPPSPASASAPAPTPSPSSQRTPARRTPTPIPPPPVSSSSSSFRPSQKTFDIPTAPPPLGGAAGAGTLGMQSATATTTLLTYDSFWSSHVSAAATATGGGGGVGGWRSRAAAGGMPAPAAPTGTAAGTAGGGTKT</sequence>
<feature type="compositionally biased region" description="Pro residues" evidence="9">
    <location>
        <begin position="270"/>
        <end position="279"/>
    </location>
</feature>
<keyword evidence="7" id="KW-0804">Transcription</keyword>
<dbReference type="EMBL" id="JAKELL010000029">
    <property type="protein sequence ID" value="KAH8990750.1"/>
    <property type="molecule type" value="Genomic_DNA"/>
</dbReference>
<comment type="similarity">
    <text evidence="3">Belongs to the WHI5/NRM1 family.</text>
</comment>
<feature type="region of interest" description="Disordered" evidence="9">
    <location>
        <begin position="261"/>
        <end position="341"/>
    </location>
</feature>
<dbReference type="GO" id="GO:0005634">
    <property type="term" value="C:nucleus"/>
    <property type="evidence" value="ECO:0007669"/>
    <property type="project" value="UniProtKB-SubCell"/>
</dbReference>
<keyword evidence="8" id="KW-0539">Nucleus</keyword>
<feature type="compositionally biased region" description="Low complexity" evidence="9">
    <location>
        <begin position="280"/>
        <end position="302"/>
    </location>
</feature>
<evidence type="ECO:0000256" key="1">
    <source>
        <dbReference type="ARBA" id="ARBA00004123"/>
    </source>
</evidence>
<evidence type="ECO:0000256" key="4">
    <source>
        <dbReference type="ARBA" id="ARBA00022490"/>
    </source>
</evidence>
<reference evidence="10" key="1">
    <citation type="submission" date="2022-01" db="EMBL/GenBank/DDBJ databases">
        <title>Comparative genomics reveals a dynamic genome evolution in the ectomycorrhizal milk-cap (Lactarius) mushrooms.</title>
        <authorList>
            <consortium name="DOE Joint Genome Institute"/>
            <person name="Lebreton A."/>
            <person name="Tang N."/>
            <person name="Kuo A."/>
            <person name="LaButti K."/>
            <person name="Drula E."/>
            <person name="Barry K."/>
            <person name="Clum A."/>
            <person name="Lipzen A."/>
            <person name="Mousain D."/>
            <person name="Ng V."/>
            <person name="Wang R."/>
            <person name="Wang X."/>
            <person name="Dai Y."/>
            <person name="Henrissat B."/>
            <person name="Grigoriev I.V."/>
            <person name="Guerin-Laguette A."/>
            <person name="Yu F."/>
            <person name="Martin F.M."/>
        </authorList>
    </citation>
    <scope>NUCLEOTIDE SEQUENCE</scope>
    <source>
        <strain evidence="10">QP</strain>
    </source>
</reference>
<evidence type="ECO:0000256" key="6">
    <source>
        <dbReference type="ARBA" id="ARBA00023015"/>
    </source>
</evidence>
<dbReference type="InterPro" id="IPR013734">
    <property type="entry name" value="TF_Nrm1/Whi5"/>
</dbReference>
<evidence type="ECO:0000313" key="10">
    <source>
        <dbReference type="EMBL" id="KAH8990750.1"/>
    </source>
</evidence>
<dbReference type="GO" id="GO:0005737">
    <property type="term" value="C:cytoplasm"/>
    <property type="evidence" value="ECO:0007669"/>
    <property type="project" value="UniProtKB-SubCell"/>
</dbReference>
<keyword evidence="5" id="KW-0678">Repressor</keyword>
<evidence type="ECO:0000256" key="2">
    <source>
        <dbReference type="ARBA" id="ARBA00004496"/>
    </source>
</evidence>
<protein>
    <submittedName>
        <fullName evidence="10">Uncharacterized protein</fullName>
    </submittedName>
</protein>
<keyword evidence="11" id="KW-1185">Reference proteome</keyword>